<organism evidence="1 2">
    <name type="scientific">Streptococcus suis</name>
    <dbReference type="NCBI Taxonomy" id="1307"/>
    <lineage>
        <taxon>Bacteria</taxon>
        <taxon>Bacillati</taxon>
        <taxon>Bacillota</taxon>
        <taxon>Bacilli</taxon>
        <taxon>Lactobacillales</taxon>
        <taxon>Streptococcaceae</taxon>
        <taxon>Streptococcus</taxon>
    </lineage>
</organism>
<sequence>MEIGRTEFATKLSGRQFEVGDEANFVRISRRGQIWSVKRELLRFALQIPSPTFNSLPDC</sequence>
<evidence type="ECO:0000313" key="2">
    <source>
        <dbReference type="Proteomes" id="UP000305768"/>
    </source>
</evidence>
<comment type="caution">
    <text evidence="1">The sequence shown here is derived from an EMBL/GenBank/DDBJ whole genome shotgun (WGS) entry which is preliminary data.</text>
</comment>
<name>A0A4T2H626_STRSU</name>
<dbReference type="EMBL" id="SSXP01000010">
    <property type="protein sequence ID" value="TII07090.1"/>
    <property type="molecule type" value="Genomic_DNA"/>
</dbReference>
<protein>
    <submittedName>
        <fullName evidence="1">Uncharacterized protein</fullName>
    </submittedName>
</protein>
<accession>A0A4T2H626</accession>
<proteinExistence type="predicted"/>
<evidence type="ECO:0000313" key="1">
    <source>
        <dbReference type="EMBL" id="TII07090.1"/>
    </source>
</evidence>
<dbReference type="AlphaFoldDB" id="A0A4T2H626"/>
<gene>
    <name evidence="1" type="ORF">FAJ34_08025</name>
</gene>
<reference evidence="1 2" key="1">
    <citation type="submission" date="2019-04" db="EMBL/GenBank/DDBJ databases">
        <title>Genome analysis of Streptococcus suis strain WUSS425.</title>
        <authorList>
            <person name="Chen H."/>
            <person name="Gao X."/>
            <person name="Wu Z."/>
        </authorList>
    </citation>
    <scope>NUCLEOTIDE SEQUENCE [LARGE SCALE GENOMIC DNA]</scope>
    <source>
        <strain evidence="1 2">WUSS425</strain>
    </source>
</reference>
<dbReference type="Proteomes" id="UP000305768">
    <property type="component" value="Unassembled WGS sequence"/>
</dbReference>